<keyword evidence="4" id="KW-1185">Reference proteome</keyword>
<proteinExistence type="predicted"/>
<dbReference type="EMBL" id="KN838719">
    <property type="protein sequence ID" value="KIJ96515.1"/>
    <property type="molecule type" value="Genomic_DNA"/>
</dbReference>
<feature type="domain" description="T6SS Phospholipase effector Tle1-like catalytic" evidence="2">
    <location>
        <begin position="16"/>
        <end position="289"/>
    </location>
</feature>
<feature type="repeat" description="TPR" evidence="1">
    <location>
        <begin position="972"/>
        <end position="1005"/>
    </location>
</feature>
<evidence type="ECO:0000259" key="2">
    <source>
        <dbReference type="Pfam" id="PF09994"/>
    </source>
</evidence>
<dbReference type="Pfam" id="PF08238">
    <property type="entry name" value="Sel1"/>
    <property type="match status" value="3"/>
</dbReference>
<name>A0A0C9WVL1_9AGAR</name>
<reference evidence="3 4" key="1">
    <citation type="submission" date="2014-04" db="EMBL/GenBank/DDBJ databases">
        <authorList>
            <consortium name="DOE Joint Genome Institute"/>
            <person name="Kuo A."/>
            <person name="Kohler A."/>
            <person name="Nagy L.G."/>
            <person name="Floudas D."/>
            <person name="Copeland A."/>
            <person name="Barry K.W."/>
            <person name="Cichocki N."/>
            <person name="Veneault-Fourrey C."/>
            <person name="LaButti K."/>
            <person name="Lindquist E.A."/>
            <person name="Lipzen A."/>
            <person name="Lundell T."/>
            <person name="Morin E."/>
            <person name="Murat C."/>
            <person name="Sun H."/>
            <person name="Tunlid A."/>
            <person name="Henrissat B."/>
            <person name="Grigoriev I.V."/>
            <person name="Hibbett D.S."/>
            <person name="Martin F."/>
            <person name="Nordberg H.P."/>
            <person name="Cantor M.N."/>
            <person name="Hua S.X."/>
        </authorList>
    </citation>
    <scope>NUCLEOTIDE SEQUENCE [LARGE SCALE GENOMIC DNA]</scope>
    <source>
        <strain evidence="3 4">LaAM-08-1</strain>
    </source>
</reference>
<dbReference type="InterPro" id="IPR018712">
    <property type="entry name" value="Tle1-like_cat"/>
</dbReference>
<reference evidence="4" key="2">
    <citation type="submission" date="2015-01" db="EMBL/GenBank/DDBJ databases">
        <title>Evolutionary Origins and Diversification of the Mycorrhizal Mutualists.</title>
        <authorList>
            <consortium name="DOE Joint Genome Institute"/>
            <consortium name="Mycorrhizal Genomics Consortium"/>
            <person name="Kohler A."/>
            <person name="Kuo A."/>
            <person name="Nagy L.G."/>
            <person name="Floudas D."/>
            <person name="Copeland A."/>
            <person name="Barry K.W."/>
            <person name="Cichocki N."/>
            <person name="Veneault-Fourrey C."/>
            <person name="LaButti K."/>
            <person name="Lindquist E.A."/>
            <person name="Lipzen A."/>
            <person name="Lundell T."/>
            <person name="Morin E."/>
            <person name="Murat C."/>
            <person name="Riley R."/>
            <person name="Ohm R."/>
            <person name="Sun H."/>
            <person name="Tunlid A."/>
            <person name="Henrissat B."/>
            <person name="Grigoriev I.V."/>
            <person name="Hibbett D.S."/>
            <person name="Martin F."/>
        </authorList>
    </citation>
    <scope>NUCLEOTIDE SEQUENCE [LARGE SCALE GENOMIC DNA]</scope>
    <source>
        <strain evidence="4">LaAM-08-1</strain>
    </source>
</reference>
<dbReference type="InterPro" id="IPR019734">
    <property type="entry name" value="TPR_rpt"/>
</dbReference>
<accession>A0A0C9WVL1</accession>
<dbReference type="PANTHER" id="PTHR33840">
    <property type="match status" value="1"/>
</dbReference>
<dbReference type="SMART" id="SM00028">
    <property type="entry name" value="TPR"/>
    <property type="match status" value="9"/>
</dbReference>
<dbReference type="AlphaFoldDB" id="A0A0C9WVL1"/>
<dbReference type="InterPro" id="IPR029058">
    <property type="entry name" value="AB_hydrolase_fold"/>
</dbReference>
<evidence type="ECO:0000256" key="1">
    <source>
        <dbReference type="PROSITE-ProRule" id="PRU00339"/>
    </source>
</evidence>
<dbReference type="Gene3D" id="1.25.40.10">
    <property type="entry name" value="Tetratricopeptide repeat domain"/>
    <property type="match status" value="4"/>
</dbReference>
<dbReference type="InterPro" id="IPR011990">
    <property type="entry name" value="TPR-like_helical_dom_sf"/>
</dbReference>
<dbReference type="SUPFAM" id="SSF48452">
    <property type="entry name" value="TPR-like"/>
    <property type="match status" value="2"/>
</dbReference>
<dbReference type="STRING" id="1095629.A0A0C9WVL1"/>
<organism evidence="3 4">
    <name type="scientific">Laccaria amethystina LaAM-08-1</name>
    <dbReference type="NCBI Taxonomy" id="1095629"/>
    <lineage>
        <taxon>Eukaryota</taxon>
        <taxon>Fungi</taxon>
        <taxon>Dikarya</taxon>
        <taxon>Basidiomycota</taxon>
        <taxon>Agaricomycotina</taxon>
        <taxon>Agaricomycetes</taxon>
        <taxon>Agaricomycetidae</taxon>
        <taxon>Agaricales</taxon>
        <taxon>Agaricineae</taxon>
        <taxon>Hydnangiaceae</taxon>
        <taxon>Laccaria</taxon>
    </lineage>
</organism>
<dbReference type="PANTHER" id="PTHR33840:SF1">
    <property type="entry name" value="TLE1 PHOSPHOLIPASE DOMAIN-CONTAINING PROTEIN"/>
    <property type="match status" value="1"/>
</dbReference>
<feature type="repeat" description="TPR" evidence="1">
    <location>
        <begin position="883"/>
        <end position="916"/>
    </location>
</feature>
<dbReference type="Pfam" id="PF09994">
    <property type="entry name" value="T6SS_Tle1-like_cat"/>
    <property type="match status" value="1"/>
</dbReference>
<keyword evidence="1" id="KW-0802">TPR repeat</keyword>
<protein>
    <recommendedName>
        <fullName evidence="2">T6SS Phospholipase effector Tle1-like catalytic domain-containing protein</fullName>
    </recommendedName>
</protein>
<dbReference type="HOGENOM" id="CLU_291871_0_0_1"/>
<gene>
    <name evidence="3" type="ORF">K443DRAFT_682304</name>
</gene>
<evidence type="ECO:0000313" key="3">
    <source>
        <dbReference type="EMBL" id="KIJ96515.1"/>
    </source>
</evidence>
<dbReference type="Proteomes" id="UP000054477">
    <property type="component" value="Unassembled WGS sequence"/>
</dbReference>
<dbReference type="OrthoDB" id="538223at2759"/>
<dbReference type="Pfam" id="PF13374">
    <property type="entry name" value="TPR_10"/>
    <property type="match status" value="3"/>
</dbReference>
<dbReference type="Pfam" id="PF13181">
    <property type="entry name" value="TPR_8"/>
    <property type="match status" value="1"/>
</dbReference>
<sequence>MGSTQPIACKCPEKSRNLVVCIDGTSNQFGQKNTNVIELYSKIVKTEDQLTYYNSGIGTYAKPSWKSVNYLLQGLDNLVDLAIAWHFENIIMKAYRWLSDNYKEGDRIFLFGFSRGAYQVRALAGMIHTVGLIHKGNEEQIPFAYELYANHTPWTAATATVTPPTDLTQRFKTTFSRDNVHVHFVGVWDTVSSVGIVRGKSLPLTNSAEHICFFRHALALDECRVKFLPEYVNGGSATTVNTSTVVQTNSNGQPRIKEVWFPGTHSDIGGGNRVNLDLDLGGTPFLWMSFEAVSSGLRLQLPRVEWPWDKLHEVEKSLTYSWWIFEWFPIKRLSYEDSDSTTNLWHRGQGRKILSGQKLHSSIAFCPQGYNPKAVLPQQRRWAELVATGQRLDQDWAVEWKDILEMDIFDHDIMPVIVDKLKLEPGGDNTVWTYRLDIITSTNQGREAMLGVPNVMHDLVQILESAEPQTRKCVTDVLEGLEMFLYGESSEVPADDLEEAIAYHREALTFRPDEHPGRCSTLNSLAMYLQARFNKVPDKRDLDEAIKCYREVLRWRPSGHTDYSMSLTNIANAVFARYEYSRSMDDLDEVIKLYEEAAISRPLGHPGRSNNLAKALQARFNVLGDLDDLEKAIKYHLEALNLRPPSHPGRPRALNKLANALLARYEQSSVMKDLDEAIICSRDVLILRPPGHLGRSSALNNLATATLVRFEQLGRVEDLTEAIKYYREALVLQTPGPSFRPFPLSNLAGALLALYERSDEIKDLQEAITLHNDSLSLYSSDHPGYSNSLNNLANGLYLRYMRLGSLEDLDQAIKLYSEALDLCPPGQLGRPSCLNNLATTLLTRHNQLGGEEDLNAAIKHHREALDLCHPGHLGRSNCLQNLAISLIARFDLFSSMDDLEEAINHLREALTLRPLHPGRSNSLDNLATAFFTRFNKSHVMGDLEEAIEIHREALALRPPGHPARFWTLNNLAFAIFSRYQELYSKDDLNEAITYFREAIELCPPDHADRRNLLVDLDLALSMEKSGQTEDLVQSDHEPDKDSPVIEQQIQIDSLQASQIPDLQQ</sequence>
<evidence type="ECO:0000313" key="4">
    <source>
        <dbReference type="Proteomes" id="UP000054477"/>
    </source>
</evidence>
<dbReference type="InterPro" id="IPR006597">
    <property type="entry name" value="Sel1-like"/>
</dbReference>
<dbReference type="PROSITE" id="PS50005">
    <property type="entry name" value="TPR"/>
    <property type="match status" value="2"/>
</dbReference>
<dbReference type="SUPFAM" id="SSF81901">
    <property type="entry name" value="HCP-like"/>
    <property type="match status" value="1"/>
</dbReference>
<dbReference type="SUPFAM" id="SSF53474">
    <property type="entry name" value="alpha/beta-Hydrolases"/>
    <property type="match status" value="1"/>
</dbReference>